<dbReference type="EMBL" id="MK203850">
    <property type="protein sequence ID" value="AZS06544.1"/>
    <property type="molecule type" value="Genomic_DNA"/>
</dbReference>
<organism evidence="1 2">
    <name type="scientific">Alteromonas phage ZP6</name>
    <dbReference type="NCBI Taxonomy" id="2492447"/>
    <lineage>
        <taxon>Viruses</taxon>
        <taxon>Duplodnaviria</taxon>
        <taxon>Heunggongvirae</taxon>
        <taxon>Uroviricota</taxon>
        <taxon>Caudoviricetes</taxon>
        <taxon>Mareflavirus</taxon>
        <taxon>Mareflavirus ZP6</taxon>
    </lineage>
</organism>
<dbReference type="RefSeq" id="YP_010668090.1">
    <property type="nucleotide sequence ID" value="NC_070953.1"/>
</dbReference>
<keyword evidence="2" id="KW-1185">Reference proteome</keyword>
<protein>
    <submittedName>
        <fullName evidence="1">Uncharacterized protein</fullName>
    </submittedName>
</protein>
<evidence type="ECO:0000313" key="2">
    <source>
        <dbReference type="Proteomes" id="UP000286786"/>
    </source>
</evidence>
<proteinExistence type="predicted"/>
<dbReference type="GeneID" id="77944231"/>
<reference evidence="1 2" key="1">
    <citation type="submission" date="2018-11" db="EMBL/GenBank/DDBJ databases">
        <title>Isolation and Complete Genome Sequence of a Novel Alteromonas Phage ZP6.</title>
        <authorList>
            <person name="Han J."/>
        </authorList>
    </citation>
    <scope>NUCLEOTIDE SEQUENCE [LARGE SCALE GENOMIC DNA]</scope>
</reference>
<sequence length="136" mass="15917">MKVENNSAELAVALRQIPMETRRKIANRLQALANKQAKPHNKTMGLCYDIHVTTNKEISHTVYGIMRLIADQWPKCHIEKVPFTDREGHETYRDDTSPIAGQFEDHSKLWDFRTKNGKRRREFARFAAAFWLYGDQ</sequence>
<dbReference type="Proteomes" id="UP000286786">
    <property type="component" value="Genome"/>
</dbReference>
<accession>A0A3S9U896</accession>
<name>A0A3S9U896_9CAUD</name>
<dbReference type="KEGG" id="vg:77944231"/>
<evidence type="ECO:0000313" key="1">
    <source>
        <dbReference type="EMBL" id="AZS06544.1"/>
    </source>
</evidence>